<keyword evidence="1" id="KW-0472">Membrane</keyword>
<protein>
    <submittedName>
        <fullName evidence="3">Uncharacterized protein</fullName>
    </submittedName>
</protein>
<name>A0A8T2RPB1_CERRI</name>
<dbReference type="Proteomes" id="UP000825935">
    <property type="component" value="Chromosome 25"/>
</dbReference>
<sequence length="63" mass="7196">MRLLEFILSIALIAHANGDVRAKDELYKRKSRSSLCLSALLIGTSFMFLFSSNDFRGHVFMRT</sequence>
<organism evidence="3 4">
    <name type="scientific">Ceratopteris richardii</name>
    <name type="common">Triangle waterfern</name>
    <dbReference type="NCBI Taxonomy" id="49495"/>
    <lineage>
        <taxon>Eukaryota</taxon>
        <taxon>Viridiplantae</taxon>
        <taxon>Streptophyta</taxon>
        <taxon>Embryophyta</taxon>
        <taxon>Tracheophyta</taxon>
        <taxon>Polypodiopsida</taxon>
        <taxon>Polypodiidae</taxon>
        <taxon>Polypodiales</taxon>
        <taxon>Pteridineae</taxon>
        <taxon>Pteridaceae</taxon>
        <taxon>Parkerioideae</taxon>
        <taxon>Ceratopteris</taxon>
    </lineage>
</organism>
<comment type="caution">
    <text evidence="3">The sequence shown here is derived from an EMBL/GenBank/DDBJ whole genome shotgun (WGS) entry which is preliminary data.</text>
</comment>
<gene>
    <name evidence="3" type="ORF">KP509_25G037100</name>
</gene>
<accession>A0A8T2RPB1</accession>
<feature type="signal peptide" evidence="2">
    <location>
        <begin position="1"/>
        <end position="18"/>
    </location>
</feature>
<evidence type="ECO:0000313" key="4">
    <source>
        <dbReference type="Proteomes" id="UP000825935"/>
    </source>
</evidence>
<evidence type="ECO:0000313" key="3">
    <source>
        <dbReference type="EMBL" id="KAH7298319.1"/>
    </source>
</evidence>
<keyword evidence="1" id="KW-0812">Transmembrane</keyword>
<keyword evidence="1" id="KW-1133">Transmembrane helix</keyword>
<dbReference type="EMBL" id="CM035430">
    <property type="protein sequence ID" value="KAH7298319.1"/>
    <property type="molecule type" value="Genomic_DNA"/>
</dbReference>
<evidence type="ECO:0000256" key="2">
    <source>
        <dbReference type="SAM" id="SignalP"/>
    </source>
</evidence>
<feature type="chain" id="PRO_5035804391" evidence="2">
    <location>
        <begin position="19"/>
        <end position="63"/>
    </location>
</feature>
<keyword evidence="2" id="KW-0732">Signal</keyword>
<proteinExistence type="predicted"/>
<evidence type="ECO:0000256" key="1">
    <source>
        <dbReference type="SAM" id="Phobius"/>
    </source>
</evidence>
<dbReference type="AlphaFoldDB" id="A0A8T2RPB1"/>
<feature type="transmembrane region" description="Helical" evidence="1">
    <location>
        <begin position="32"/>
        <end position="52"/>
    </location>
</feature>
<keyword evidence="4" id="KW-1185">Reference proteome</keyword>
<reference evidence="3" key="1">
    <citation type="submission" date="2021-08" db="EMBL/GenBank/DDBJ databases">
        <title>WGS assembly of Ceratopteris richardii.</title>
        <authorList>
            <person name="Marchant D.B."/>
            <person name="Chen G."/>
            <person name="Jenkins J."/>
            <person name="Shu S."/>
            <person name="Leebens-Mack J."/>
            <person name="Grimwood J."/>
            <person name="Schmutz J."/>
            <person name="Soltis P."/>
            <person name="Soltis D."/>
            <person name="Chen Z.-H."/>
        </authorList>
    </citation>
    <scope>NUCLEOTIDE SEQUENCE</scope>
    <source>
        <strain evidence="3">Whitten #5841</strain>
        <tissue evidence="3">Leaf</tissue>
    </source>
</reference>